<dbReference type="CDD" id="cd02966">
    <property type="entry name" value="TlpA_like_family"/>
    <property type="match status" value="1"/>
</dbReference>
<dbReference type="GO" id="GO:0016853">
    <property type="term" value="F:isomerase activity"/>
    <property type="evidence" value="ECO:0007669"/>
    <property type="project" value="UniProtKB-KW"/>
</dbReference>
<dbReference type="PROSITE" id="PS51352">
    <property type="entry name" value="THIOREDOXIN_2"/>
    <property type="match status" value="1"/>
</dbReference>
<comment type="subcellular location">
    <subcellularLocation>
        <location evidence="1">Cell envelope</location>
    </subcellularLocation>
</comment>
<dbReference type="InterPro" id="IPR036249">
    <property type="entry name" value="Thioredoxin-like_sf"/>
</dbReference>
<keyword evidence="6" id="KW-0413">Isomerase</keyword>
<dbReference type="RefSeq" id="WP_021097863.1">
    <property type="nucleotide sequence ID" value="NZ_KE557321.1"/>
</dbReference>
<evidence type="ECO:0000256" key="3">
    <source>
        <dbReference type="ARBA" id="ARBA00023284"/>
    </source>
</evidence>
<dbReference type="PANTHER" id="PTHR42852:SF13">
    <property type="entry name" value="PROTEIN DIPZ"/>
    <property type="match status" value="1"/>
</dbReference>
<dbReference type="InterPro" id="IPR013766">
    <property type="entry name" value="Thioredoxin_domain"/>
</dbReference>
<keyword evidence="2" id="KW-0201">Cytochrome c-type biogenesis</keyword>
<reference evidence="6 7" key="1">
    <citation type="journal article" date="2013" name="Stand. Genomic Sci.">
        <title>Genome sequence of the reddish-pigmented Rubellimicrobium thermophilum type strain (DSM 16684(T)), a member of the Roseobacter clade.</title>
        <authorList>
            <person name="Fiebig A."/>
            <person name="Riedel T."/>
            <person name="Gronow S."/>
            <person name="Petersen J."/>
            <person name="Klenk H.P."/>
            <person name="Goker M."/>
        </authorList>
    </citation>
    <scope>NUCLEOTIDE SEQUENCE [LARGE SCALE GENOMIC DNA]</scope>
    <source>
        <strain evidence="6 7">DSM 16684</strain>
    </source>
</reference>
<feature type="signal peptide" evidence="4">
    <location>
        <begin position="1"/>
        <end position="19"/>
    </location>
</feature>
<protein>
    <submittedName>
        <fullName evidence="6">Thiol-disulfide isomerase and thioredoxin</fullName>
    </submittedName>
</protein>
<dbReference type="AlphaFoldDB" id="S9QZS6"/>
<dbReference type="GO" id="GO:0015036">
    <property type="term" value="F:disulfide oxidoreductase activity"/>
    <property type="evidence" value="ECO:0007669"/>
    <property type="project" value="UniProtKB-ARBA"/>
</dbReference>
<dbReference type="GO" id="GO:0017004">
    <property type="term" value="P:cytochrome complex assembly"/>
    <property type="evidence" value="ECO:0007669"/>
    <property type="project" value="UniProtKB-KW"/>
</dbReference>
<evidence type="ECO:0000313" key="7">
    <source>
        <dbReference type="Proteomes" id="UP000015346"/>
    </source>
</evidence>
<evidence type="ECO:0000256" key="2">
    <source>
        <dbReference type="ARBA" id="ARBA00022748"/>
    </source>
</evidence>
<keyword evidence="3" id="KW-0676">Redox-active center</keyword>
<dbReference type="PATRIC" id="fig|1123069.3.peg.1740"/>
<feature type="chain" id="PRO_5004568286" evidence="4">
    <location>
        <begin position="20"/>
        <end position="191"/>
    </location>
</feature>
<dbReference type="Proteomes" id="UP000015346">
    <property type="component" value="Unassembled WGS sequence"/>
</dbReference>
<dbReference type="InterPro" id="IPR017937">
    <property type="entry name" value="Thioredoxin_CS"/>
</dbReference>
<dbReference type="OrthoDB" id="9799347at2"/>
<evidence type="ECO:0000313" key="6">
    <source>
        <dbReference type="EMBL" id="EPX85183.1"/>
    </source>
</evidence>
<feature type="domain" description="Thioredoxin" evidence="5">
    <location>
        <begin position="42"/>
        <end position="184"/>
    </location>
</feature>
<sequence length="191" mass="19699">MNRLVVAALYTGAALAASAAGAEDGGNLLPLLQGEMRKMVIHPEPQPVSATAFQTESGEAMTLADLAGSVVVVNFWATWCAPCRAEMPTLAALQEALGPEGVRIATIATGRNDPAAMARFLEEVGAEALPLWRDPSQALARDMGVLGLPVTVILNRDGQEIGRLLGDADWSSPEAVALIRAVAAGDGISGG</sequence>
<dbReference type="InterPro" id="IPR013740">
    <property type="entry name" value="Redoxin"/>
</dbReference>
<keyword evidence="4" id="KW-0732">Signal</keyword>
<dbReference type="EMBL" id="AOLV01000016">
    <property type="protein sequence ID" value="EPX85183.1"/>
    <property type="molecule type" value="Genomic_DNA"/>
</dbReference>
<name>S9QZS6_9RHOB</name>
<dbReference type="InterPro" id="IPR050553">
    <property type="entry name" value="Thioredoxin_ResA/DsbE_sf"/>
</dbReference>
<gene>
    <name evidence="6" type="ORF">ruthe_01775</name>
</gene>
<evidence type="ECO:0000256" key="1">
    <source>
        <dbReference type="ARBA" id="ARBA00004196"/>
    </source>
</evidence>
<comment type="caution">
    <text evidence="6">The sequence shown here is derived from an EMBL/GenBank/DDBJ whole genome shotgun (WGS) entry which is preliminary data.</text>
</comment>
<dbReference type="GO" id="GO:0030313">
    <property type="term" value="C:cell envelope"/>
    <property type="evidence" value="ECO:0007669"/>
    <property type="project" value="UniProtKB-SubCell"/>
</dbReference>
<accession>S9QZS6</accession>
<dbReference type="PROSITE" id="PS00194">
    <property type="entry name" value="THIOREDOXIN_1"/>
    <property type="match status" value="1"/>
</dbReference>
<keyword evidence="7" id="KW-1185">Reference proteome</keyword>
<dbReference type="HOGENOM" id="CLU_042529_11_0_5"/>
<dbReference type="SUPFAM" id="SSF52833">
    <property type="entry name" value="Thioredoxin-like"/>
    <property type="match status" value="1"/>
</dbReference>
<dbReference type="Pfam" id="PF08534">
    <property type="entry name" value="Redoxin"/>
    <property type="match status" value="1"/>
</dbReference>
<organism evidence="6 7">
    <name type="scientific">Rubellimicrobium thermophilum DSM 16684</name>
    <dbReference type="NCBI Taxonomy" id="1123069"/>
    <lineage>
        <taxon>Bacteria</taxon>
        <taxon>Pseudomonadati</taxon>
        <taxon>Pseudomonadota</taxon>
        <taxon>Alphaproteobacteria</taxon>
        <taxon>Rhodobacterales</taxon>
        <taxon>Roseobacteraceae</taxon>
        <taxon>Rubellimicrobium</taxon>
    </lineage>
</organism>
<dbReference type="PANTHER" id="PTHR42852">
    <property type="entry name" value="THIOL:DISULFIDE INTERCHANGE PROTEIN DSBE"/>
    <property type="match status" value="1"/>
</dbReference>
<dbReference type="STRING" id="1123069.ruthe_01775"/>
<evidence type="ECO:0000259" key="5">
    <source>
        <dbReference type="PROSITE" id="PS51352"/>
    </source>
</evidence>
<dbReference type="Gene3D" id="3.40.30.10">
    <property type="entry name" value="Glutaredoxin"/>
    <property type="match status" value="1"/>
</dbReference>
<proteinExistence type="predicted"/>
<evidence type="ECO:0000256" key="4">
    <source>
        <dbReference type="SAM" id="SignalP"/>
    </source>
</evidence>